<comment type="caution">
    <text evidence="2">The sequence shown here is derived from an EMBL/GenBank/DDBJ whole genome shotgun (WGS) entry which is preliminary data.</text>
</comment>
<gene>
    <name evidence="2" type="ORF">LCGC14_2042730</name>
</gene>
<feature type="transmembrane region" description="Helical" evidence="1">
    <location>
        <begin position="6"/>
        <end position="24"/>
    </location>
</feature>
<reference evidence="2" key="1">
    <citation type="journal article" date="2015" name="Nature">
        <title>Complex archaea that bridge the gap between prokaryotes and eukaryotes.</title>
        <authorList>
            <person name="Spang A."/>
            <person name="Saw J.H."/>
            <person name="Jorgensen S.L."/>
            <person name="Zaremba-Niedzwiedzka K."/>
            <person name="Martijn J."/>
            <person name="Lind A.E."/>
            <person name="van Eijk R."/>
            <person name="Schleper C."/>
            <person name="Guy L."/>
            <person name="Ettema T.J."/>
        </authorList>
    </citation>
    <scope>NUCLEOTIDE SEQUENCE</scope>
</reference>
<keyword evidence="1" id="KW-1133">Transmembrane helix</keyword>
<sequence>MALAVSVTLTTYIIAGLFVWLNGWTKKVVA</sequence>
<keyword evidence="1" id="KW-0472">Membrane</keyword>
<organism evidence="2">
    <name type="scientific">marine sediment metagenome</name>
    <dbReference type="NCBI Taxonomy" id="412755"/>
    <lineage>
        <taxon>unclassified sequences</taxon>
        <taxon>metagenomes</taxon>
        <taxon>ecological metagenomes</taxon>
    </lineage>
</organism>
<evidence type="ECO:0000256" key="1">
    <source>
        <dbReference type="SAM" id="Phobius"/>
    </source>
</evidence>
<dbReference type="AlphaFoldDB" id="A0A0F9H4U2"/>
<keyword evidence="1" id="KW-0812">Transmembrane</keyword>
<name>A0A0F9H4U2_9ZZZZ</name>
<accession>A0A0F9H4U2</accession>
<evidence type="ECO:0000313" key="2">
    <source>
        <dbReference type="EMBL" id="KKL76650.1"/>
    </source>
</evidence>
<proteinExistence type="predicted"/>
<dbReference type="EMBL" id="LAZR01023978">
    <property type="protein sequence ID" value="KKL76650.1"/>
    <property type="molecule type" value="Genomic_DNA"/>
</dbReference>
<protein>
    <submittedName>
        <fullName evidence="2">Uncharacterized protein</fullName>
    </submittedName>
</protein>